<dbReference type="GO" id="GO:0055085">
    <property type="term" value="P:transmembrane transport"/>
    <property type="evidence" value="ECO:0007669"/>
    <property type="project" value="InterPro"/>
</dbReference>
<evidence type="ECO:0000256" key="5">
    <source>
        <dbReference type="SAM" id="Phobius"/>
    </source>
</evidence>
<dbReference type="PIRSF" id="PIRSF006060">
    <property type="entry name" value="AA_transporter"/>
    <property type="match status" value="1"/>
</dbReference>
<dbReference type="PANTHER" id="PTHR42770">
    <property type="entry name" value="AMINO ACID TRANSPORTER-RELATED"/>
    <property type="match status" value="1"/>
</dbReference>
<dbReference type="RefSeq" id="WP_179762424.1">
    <property type="nucleotide sequence ID" value="NZ_BAAAJZ010000007.1"/>
</dbReference>
<keyword evidence="8" id="KW-1185">Reference proteome</keyword>
<keyword evidence="4 5" id="KW-0472">Membrane</keyword>
<dbReference type="GeneID" id="98054696"/>
<protein>
    <submittedName>
        <fullName evidence="7">APA family basic amino acid/polyamine antiporter</fullName>
    </submittedName>
</protein>
<dbReference type="PANTHER" id="PTHR42770:SF7">
    <property type="entry name" value="MEMBRANE PROTEIN"/>
    <property type="match status" value="1"/>
</dbReference>
<feature type="transmembrane region" description="Helical" evidence="5">
    <location>
        <begin position="139"/>
        <end position="158"/>
    </location>
</feature>
<feature type="transmembrane region" description="Helical" evidence="5">
    <location>
        <begin position="285"/>
        <end position="308"/>
    </location>
</feature>
<evidence type="ECO:0000259" key="6">
    <source>
        <dbReference type="Pfam" id="PF00324"/>
    </source>
</evidence>
<keyword evidence="3 5" id="KW-1133">Transmembrane helix</keyword>
<reference evidence="7 8" key="1">
    <citation type="submission" date="2020-07" db="EMBL/GenBank/DDBJ databases">
        <title>Sequencing the genomes of 1000 actinobacteria strains.</title>
        <authorList>
            <person name="Klenk H.-P."/>
        </authorList>
    </citation>
    <scope>NUCLEOTIDE SEQUENCE [LARGE SCALE GENOMIC DNA]</scope>
    <source>
        <strain evidence="7 8">DSM 44749</strain>
    </source>
</reference>
<feature type="transmembrane region" description="Helical" evidence="5">
    <location>
        <begin position="412"/>
        <end position="430"/>
    </location>
</feature>
<gene>
    <name evidence="7" type="ORF">HDA37_005037</name>
</gene>
<dbReference type="Gene3D" id="1.20.1740.10">
    <property type="entry name" value="Amino acid/polyamine transporter I"/>
    <property type="match status" value="1"/>
</dbReference>
<evidence type="ECO:0000313" key="8">
    <source>
        <dbReference type="Proteomes" id="UP000549695"/>
    </source>
</evidence>
<name>A0A852WHD7_PSEA5</name>
<evidence type="ECO:0000256" key="1">
    <source>
        <dbReference type="ARBA" id="ARBA00004141"/>
    </source>
</evidence>
<evidence type="ECO:0000256" key="2">
    <source>
        <dbReference type="ARBA" id="ARBA00022692"/>
    </source>
</evidence>
<feature type="domain" description="Amino acid permease/ SLC12A" evidence="6">
    <location>
        <begin position="113"/>
        <end position="370"/>
    </location>
</feature>
<feature type="transmembrane region" description="Helical" evidence="5">
    <location>
        <begin position="243"/>
        <end position="265"/>
    </location>
</feature>
<comment type="caution">
    <text evidence="7">The sequence shown here is derived from an EMBL/GenBank/DDBJ whole genome shotgun (WGS) entry which is preliminary data.</text>
</comment>
<comment type="subcellular location">
    <subcellularLocation>
        <location evidence="1">Membrane</location>
        <topology evidence="1">Multi-pass membrane protein</topology>
    </subcellularLocation>
</comment>
<dbReference type="GO" id="GO:0016020">
    <property type="term" value="C:membrane"/>
    <property type="evidence" value="ECO:0007669"/>
    <property type="project" value="UniProtKB-SubCell"/>
</dbReference>
<evidence type="ECO:0000256" key="3">
    <source>
        <dbReference type="ARBA" id="ARBA00022989"/>
    </source>
</evidence>
<organism evidence="7 8">
    <name type="scientific">Pseudonocardia alni</name>
    <name type="common">Amycolata alni</name>
    <dbReference type="NCBI Taxonomy" id="33907"/>
    <lineage>
        <taxon>Bacteria</taxon>
        <taxon>Bacillati</taxon>
        <taxon>Actinomycetota</taxon>
        <taxon>Actinomycetes</taxon>
        <taxon>Pseudonocardiales</taxon>
        <taxon>Pseudonocardiaceae</taxon>
        <taxon>Pseudonocardia</taxon>
    </lineage>
</organism>
<feature type="transmembrane region" description="Helical" evidence="5">
    <location>
        <begin position="12"/>
        <end position="34"/>
    </location>
</feature>
<proteinExistence type="predicted"/>
<keyword evidence="2 5" id="KW-0812">Transmembrane</keyword>
<accession>A0A852WHD7</accession>
<dbReference type="AlphaFoldDB" id="A0A852WHD7"/>
<dbReference type="Pfam" id="PF00324">
    <property type="entry name" value="AA_permease"/>
    <property type="match status" value="1"/>
</dbReference>
<dbReference type="InterPro" id="IPR004841">
    <property type="entry name" value="AA-permease/SLC12A_dom"/>
</dbReference>
<sequence length="452" mass="44063">MPRPPYRIPTVTAVVVALSATFGTGLYAALGPAAASAGTWFPLGVLLAALLALGVVGSTAHLSLARPAGPELARGDLPAPALRLGAVARVTSRAAAGSAAALVFGAYVLPTQPVTIAVVAVLAVVAVNAFGVRISPGAARGLVVGTLLALTVAIVVGLRSDGPHAVLSSAMPAAATGAGIAGDGAGTPDDPAVATLQAAIEPGPLGVLAAAGFVFLAFTGLSRVAELGGSLRDPVRAIRRAPALAVVITTVLLLLLSAALLRGLGASGLASASAPLAALMDTSSSAQVGVLVRVGAAAATIAALLGALSRAAAGAARLSREGELPAFLGRGGSRGTPWVADLTLGVLTLAMTLLLSATTAIVVTVVAALVHHAVLHAAVLRLPGRPVRAAVVAVAGGVGCLAVAASMPPWPLVATAGALAAGWVLCAVTARSRSRAAAEEPVRRSDPEEQAA</sequence>
<feature type="transmembrane region" description="Helical" evidence="5">
    <location>
        <begin position="40"/>
        <end position="65"/>
    </location>
</feature>
<dbReference type="Proteomes" id="UP000549695">
    <property type="component" value="Unassembled WGS sequence"/>
</dbReference>
<feature type="transmembrane region" description="Helical" evidence="5">
    <location>
        <begin position="361"/>
        <end position="380"/>
    </location>
</feature>
<evidence type="ECO:0000313" key="7">
    <source>
        <dbReference type="EMBL" id="NYG04752.1"/>
    </source>
</evidence>
<dbReference type="InterPro" id="IPR050367">
    <property type="entry name" value="APC_superfamily"/>
</dbReference>
<feature type="transmembrane region" description="Helical" evidence="5">
    <location>
        <begin position="205"/>
        <end position="222"/>
    </location>
</feature>
<evidence type="ECO:0000256" key="4">
    <source>
        <dbReference type="ARBA" id="ARBA00023136"/>
    </source>
</evidence>
<dbReference type="EMBL" id="JACCCZ010000001">
    <property type="protein sequence ID" value="NYG04752.1"/>
    <property type="molecule type" value="Genomic_DNA"/>
</dbReference>